<dbReference type="GO" id="GO:0005524">
    <property type="term" value="F:ATP binding"/>
    <property type="evidence" value="ECO:0007669"/>
    <property type="project" value="UniProtKB-KW"/>
</dbReference>
<evidence type="ECO:0000256" key="9">
    <source>
        <dbReference type="ARBA" id="ARBA00023117"/>
    </source>
</evidence>
<evidence type="ECO:0000256" key="6">
    <source>
        <dbReference type="ARBA" id="ARBA00022801"/>
    </source>
</evidence>
<dbReference type="SMART" id="SM00249">
    <property type="entry name" value="PHD"/>
    <property type="match status" value="5"/>
</dbReference>
<dbReference type="InterPro" id="IPR034732">
    <property type="entry name" value="EPHD"/>
</dbReference>
<feature type="domain" description="Bromo" evidence="15">
    <location>
        <begin position="194"/>
        <end position="268"/>
    </location>
</feature>
<keyword evidence="9 11" id="KW-0103">Bromodomain</keyword>
<evidence type="ECO:0000256" key="4">
    <source>
        <dbReference type="ARBA" id="ARBA00022741"/>
    </source>
</evidence>
<dbReference type="InterPro" id="IPR027417">
    <property type="entry name" value="P-loop_NTPase"/>
</dbReference>
<dbReference type="PRINTS" id="PR00503">
    <property type="entry name" value="BROMODOMAIN"/>
</dbReference>
<feature type="domain" description="Helicase ATP-binding" evidence="18">
    <location>
        <begin position="897"/>
        <end position="1079"/>
    </location>
</feature>
<dbReference type="Pfam" id="PF00176">
    <property type="entry name" value="SNF2-rel_dom"/>
    <property type="match status" value="1"/>
</dbReference>
<dbReference type="PROSITE" id="PS50106">
    <property type="entry name" value="PDZ"/>
    <property type="match status" value="1"/>
</dbReference>
<dbReference type="Gene3D" id="3.40.50.300">
    <property type="entry name" value="P-loop containing nucleotide triphosphate hydrolases"/>
    <property type="match status" value="1"/>
</dbReference>
<evidence type="ECO:0000256" key="11">
    <source>
        <dbReference type="PROSITE-ProRule" id="PRU00035"/>
    </source>
</evidence>
<dbReference type="SMART" id="SM00487">
    <property type="entry name" value="DEXDc"/>
    <property type="match status" value="1"/>
</dbReference>
<dbReference type="HOGENOM" id="CLU_000883_0_0_1"/>
<keyword evidence="8" id="KW-0067">ATP-binding</keyword>
<dbReference type="PROSITE" id="PS50016">
    <property type="entry name" value="ZF_PHD_2"/>
    <property type="match status" value="2"/>
</dbReference>
<dbReference type="SUPFAM" id="SSF47370">
    <property type="entry name" value="Bromodomain"/>
    <property type="match status" value="1"/>
</dbReference>
<keyword evidence="2" id="KW-0479">Metal-binding</keyword>
<dbReference type="InterPro" id="IPR023780">
    <property type="entry name" value="Chromo_domain"/>
</dbReference>
<organism evidence="21">
    <name type="scientific">Albugo laibachii Nc14</name>
    <dbReference type="NCBI Taxonomy" id="890382"/>
    <lineage>
        <taxon>Eukaryota</taxon>
        <taxon>Sar</taxon>
        <taxon>Stramenopiles</taxon>
        <taxon>Oomycota</taxon>
        <taxon>Peronosporomycetes</taxon>
        <taxon>Albuginales</taxon>
        <taxon>Albuginaceae</taxon>
        <taxon>Albugo</taxon>
    </lineage>
</organism>
<evidence type="ECO:0000256" key="13">
    <source>
        <dbReference type="SAM" id="MobiDB-lite"/>
    </source>
</evidence>
<dbReference type="SMART" id="SM00297">
    <property type="entry name" value="BROMO"/>
    <property type="match status" value="1"/>
</dbReference>
<protein>
    <submittedName>
        <fullName evidence="21">ChromodomainhelicaseDNAbinding protein putative</fullName>
    </submittedName>
</protein>
<evidence type="ECO:0000256" key="5">
    <source>
        <dbReference type="ARBA" id="ARBA00022771"/>
    </source>
</evidence>
<feature type="domain" description="PHD-type" evidence="16">
    <location>
        <begin position="1593"/>
        <end position="1640"/>
    </location>
</feature>
<keyword evidence="6" id="KW-0378">Hydrolase</keyword>
<dbReference type="InterPro" id="IPR019787">
    <property type="entry name" value="Znf_PHD-finger"/>
</dbReference>
<dbReference type="SMART" id="SM00184">
    <property type="entry name" value="RING"/>
    <property type="match status" value="3"/>
</dbReference>
<dbReference type="GO" id="GO:0000785">
    <property type="term" value="C:chromatin"/>
    <property type="evidence" value="ECO:0007669"/>
    <property type="project" value="TreeGrafter"/>
</dbReference>
<keyword evidence="10" id="KW-0539">Nucleus</keyword>
<accession>F0WMW6</accession>
<dbReference type="Pfam" id="PF00271">
    <property type="entry name" value="Helicase_C"/>
    <property type="match status" value="1"/>
</dbReference>
<feature type="domain" description="PHD-type" evidence="16">
    <location>
        <begin position="319"/>
        <end position="369"/>
    </location>
</feature>
<dbReference type="InterPro" id="IPR011011">
    <property type="entry name" value="Znf_FYVE_PHD"/>
</dbReference>
<evidence type="ECO:0000259" key="19">
    <source>
        <dbReference type="PROSITE" id="PS51194"/>
    </source>
</evidence>
<dbReference type="InterPro" id="IPR000953">
    <property type="entry name" value="Chromo/chromo_shadow_dom"/>
</dbReference>
<dbReference type="Pfam" id="PF23011">
    <property type="entry name" value="PHD-1st_NSD"/>
    <property type="match status" value="1"/>
</dbReference>
<dbReference type="InterPro" id="IPR019786">
    <property type="entry name" value="Zinc_finger_PHD-type_CS"/>
</dbReference>
<evidence type="ECO:0000256" key="8">
    <source>
        <dbReference type="ARBA" id="ARBA00022840"/>
    </source>
</evidence>
<dbReference type="GO" id="GO:0003682">
    <property type="term" value="F:chromatin binding"/>
    <property type="evidence" value="ECO:0007669"/>
    <property type="project" value="TreeGrafter"/>
</dbReference>
<feature type="compositionally biased region" description="Acidic residues" evidence="13">
    <location>
        <begin position="574"/>
        <end position="583"/>
    </location>
</feature>
<dbReference type="SMART" id="SM00490">
    <property type="entry name" value="HELICc"/>
    <property type="match status" value="1"/>
</dbReference>
<evidence type="ECO:0000259" key="15">
    <source>
        <dbReference type="PROSITE" id="PS50014"/>
    </source>
</evidence>
<keyword evidence="5 12" id="KW-0863">Zinc-finger</keyword>
<dbReference type="GO" id="GO:0042393">
    <property type="term" value="F:histone binding"/>
    <property type="evidence" value="ECO:0007669"/>
    <property type="project" value="TreeGrafter"/>
</dbReference>
<dbReference type="InterPro" id="IPR038718">
    <property type="entry name" value="SNF2-like_sf"/>
</dbReference>
<evidence type="ECO:0000256" key="10">
    <source>
        <dbReference type="ARBA" id="ARBA00023242"/>
    </source>
</evidence>
<dbReference type="PROSITE" id="PS51194">
    <property type="entry name" value="HELICASE_CTER"/>
    <property type="match status" value="1"/>
</dbReference>
<dbReference type="EMBL" id="FR824207">
    <property type="protein sequence ID" value="CCA22651.1"/>
    <property type="molecule type" value="Genomic_DNA"/>
</dbReference>
<dbReference type="CDD" id="cd15566">
    <property type="entry name" value="PHD3_NSD"/>
    <property type="match status" value="1"/>
</dbReference>
<dbReference type="InterPro" id="IPR036034">
    <property type="entry name" value="PDZ_sf"/>
</dbReference>
<dbReference type="GO" id="GO:0005634">
    <property type="term" value="C:nucleus"/>
    <property type="evidence" value="ECO:0007669"/>
    <property type="project" value="UniProtKB-SubCell"/>
</dbReference>
<dbReference type="Pfam" id="PF23004">
    <property type="entry name" value="PHDvar_NSD"/>
    <property type="match status" value="1"/>
</dbReference>
<dbReference type="InterPro" id="IPR049730">
    <property type="entry name" value="SNF2/RAD54-like_C"/>
</dbReference>
<sequence length="1883" mass="214861">MPPKALVSMRQRRATAKKIKYAEDDLSDGEKEEFAEKRKKARQLEYQTRQETAYPLLDQIVGRRINKHNGLVEYLCKFSGRSYLHLWWLLFEEVELFFPEGYQNVHRIQTFDRKMRREGYQDTEDVDELEPGKITVEKILNHKVDPMDHLDQAIETRRAQVPFQPQFPRVTDAFLIQHADIVHARMSGLVKKLSNEHGGDLFRQPVDTNLVTDYLQIIHNPMDLGTIGSRLARENYYIGPSATSLFASDVRLIFANCMQYNAEKSDIWIVASHLLKTFEKWMNDWILSPSAWLSFLQNTSTKSQLERLDKRYEVWAPWESGCFICHSREDSDKLLLCDRCDGEIHMFCSSPVIAKLPQGEWICSFCRIRKEAEAKWERNPKKNTTEPPMMLVKKIDSERKHNARSPTVKMTRNSDMKATFFLVKWLGLSIRFSTWERPEDIGDDEEIQRYFKFARVPTTKEIESSTCQLPCCAKRNQTLHSQRNCCVKDRFCTLGHDHRGECSREIQRHHMTAAYGTSMYRRYRMTEQIKAQLFALHCLLNNHTPNLHVLKQCGARTYAFACRRELLTPMIPHDEEEDEEYAVEDSTSSSSEDETEGIDMEEMELVGPIGEKANVESDILPSKKKTGVHVSEVVGCMVEHIAFGYACDLEKVQRRVRRNSAFPPVLTGDLEAYTEYGVTLRRSPFGLGMRLGVADNGSTSVLGFQQLSNGMMGPAQAAQVISIGDVLVAVNGNAVAGMGFKDIIQLIARSIDFVTLHFHTKARPALAFPPFCQARLVVCVDDSDTREDAIPSSKSIPYSFQAYRPVLRVGGDCENRIPDAQKTAFVTPNGPMQHLYAAVVDNSIDPHEHFASFLPSKPKSTTVKADKGDFIPYEHSPTYKGGRTLRSYQVEGLNWIISCWKAQRSCILADEMGLGKTIQVAAVLEHFVTEESIRGPFLIVVPLSTIQHWRRELQGWTDLNVCVYHDIGDRQNRGFNSKDMRAMIRMHEWYYPDRGNSSIFRFHALLTTFETILADFEEFESIHWRLLIVDEAHRLKSAGSRVLKQMRVLHCDRKLLLTGTPLQNNMQELWVLINFLEPVKFASWEDFEAKFGRLQSHEQVVTLQKLLAPYVLRRVKEDVEKSIPPKEETIIAVELTTLQKQYYRAIYDKNQSFLYRGIQNGLPRLVNIQLQLRQCCNHPFLIKGVEDRELQDLGPEPTMDRIMDKTIQCSGKFVLVSKLLPKLKREGRKVLIFSQFLKQLDLLERYCEYHGFGYERLDGSTNGAARQASIDRFSRPNAKSFVFLLSTKAGGVGINLIAADTVVIFDSDWNPQNDLQAQSRCHRIGQSKTVQIYRLVTRNTYESEMFERASQKLGLEHAVLGSGSFNDGVQANKPSAQELVDLLKKGAYALLEDDQASKQFAERDIETILRENARVCTMSADHRKQKSLAGIAVDRSSFVADGSTELSVDDPNFWEKVLPGAMSVEMLSIQLEDGSAYATSEAKSKFIGKLGIALDALVLDKTGDHRMGLEREYDLAIQVLHRISTKLSKHFTRHLEIVGTYLSRLEKSRVRTCRTLATPESRRQEDVDVDVKKRKRTMKSSRPKSTQLISETHDLCTLCGDGGLILLCDGPCHRSFHLECIGMTHEPQDEHWLCPDCNAGKHMCLLCKKVGEMGVEFGVLQCSMARCGRFYHRGCLEVDRHVEWVGKKRFRCPSHFCHSCKERKRPRQSTIVSCLHCARAFHADCIPSNDNVLLSGGLMICSKHVKNRQIRNSKSQVCALCDEGDGVFLETPVRVDKTAQPVSVHVECARHAEGVYVNKHGSFCNLARAIKKARQVKCGQCERMGASVRCQKDQSQVFHLQCAKETGSFDDAGFLCKEHEAPLDTQEKAKRRQSLRKRQKRKE</sequence>
<dbReference type="GO" id="GO:0140658">
    <property type="term" value="F:ATP-dependent chromatin remodeler activity"/>
    <property type="evidence" value="ECO:0007669"/>
    <property type="project" value="TreeGrafter"/>
</dbReference>
<evidence type="ECO:0000256" key="3">
    <source>
        <dbReference type="ARBA" id="ARBA00022737"/>
    </source>
</evidence>
<dbReference type="SUPFAM" id="SSF57903">
    <property type="entry name" value="FYVE/PHD zinc finger"/>
    <property type="match status" value="2"/>
</dbReference>
<reference evidence="21" key="1">
    <citation type="journal article" date="2011" name="PLoS Biol.">
        <title>Gene gain and loss during evolution of obligate parasitism in the white rust pathogen of Arabidopsis thaliana.</title>
        <authorList>
            <person name="Kemen E."/>
            <person name="Gardiner A."/>
            <person name="Schultz-Larsen T."/>
            <person name="Kemen A.C."/>
            <person name="Balmuth A.L."/>
            <person name="Robert-Seilaniantz A."/>
            <person name="Bailey K."/>
            <person name="Holub E."/>
            <person name="Studholme D.J."/>
            <person name="Maclean D."/>
            <person name="Jones J.D."/>
        </authorList>
    </citation>
    <scope>NUCLEOTIDE SEQUENCE</scope>
</reference>
<dbReference type="Gene3D" id="3.40.50.10810">
    <property type="entry name" value="Tandem AAA-ATPase domain"/>
    <property type="match status" value="1"/>
</dbReference>
<feature type="region of interest" description="Disordered" evidence="13">
    <location>
        <begin position="573"/>
        <end position="598"/>
    </location>
</feature>
<dbReference type="Pfam" id="PF00385">
    <property type="entry name" value="Chromo"/>
    <property type="match status" value="1"/>
</dbReference>
<dbReference type="Pfam" id="PF22908">
    <property type="entry name" value="PHD_NSD"/>
    <property type="match status" value="1"/>
</dbReference>
<keyword evidence="4" id="KW-0547">Nucleotide-binding</keyword>
<dbReference type="InterPro" id="IPR013083">
    <property type="entry name" value="Znf_RING/FYVE/PHD"/>
</dbReference>
<dbReference type="Gene3D" id="2.40.50.40">
    <property type="match status" value="1"/>
</dbReference>
<dbReference type="PANTHER" id="PTHR45623:SF11">
    <property type="entry name" value="KISMET, ISOFORM C"/>
    <property type="match status" value="1"/>
</dbReference>
<dbReference type="InterPro" id="IPR001965">
    <property type="entry name" value="Znf_PHD"/>
</dbReference>
<dbReference type="InterPro" id="IPR055197">
    <property type="entry name" value="PHDvar_NSD"/>
</dbReference>
<evidence type="ECO:0000259" key="18">
    <source>
        <dbReference type="PROSITE" id="PS51192"/>
    </source>
</evidence>
<feature type="domain" description="PDZ" evidence="17">
    <location>
        <begin position="677"/>
        <end position="762"/>
    </location>
</feature>
<dbReference type="Pfam" id="PF00439">
    <property type="entry name" value="Bromodomain"/>
    <property type="match status" value="1"/>
</dbReference>
<dbReference type="GO" id="GO:0003677">
    <property type="term" value="F:DNA binding"/>
    <property type="evidence" value="ECO:0007669"/>
    <property type="project" value="TreeGrafter"/>
</dbReference>
<dbReference type="GO" id="GO:0004386">
    <property type="term" value="F:helicase activity"/>
    <property type="evidence" value="ECO:0007669"/>
    <property type="project" value="UniProtKB-KW"/>
</dbReference>
<gene>
    <name evidence="21" type="primary">AlNc14C162G7802</name>
    <name evidence="21" type="ORF">ALNC14_087940</name>
</gene>
<dbReference type="InterPro" id="IPR036427">
    <property type="entry name" value="Bromodomain-like_sf"/>
</dbReference>
<dbReference type="InterPro" id="IPR001478">
    <property type="entry name" value="PDZ"/>
</dbReference>
<dbReference type="CDD" id="cd17995">
    <property type="entry name" value="DEXHc_CHD6_7_8_9"/>
    <property type="match status" value="1"/>
</dbReference>
<dbReference type="Gene3D" id="3.30.40.10">
    <property type="entry name" value="Zinc/RING finger domain, C3HC4 (zinc finger)"/>
    <property type="match status" value="4"/>
</dbReference>
<dbReference type="GO" id="GO:0016887">
    <property type="term" value="F:ATP hydrolysis activity"/>
    <property type="evidence" value="ECO:0007669"/>
    <property type="project" value="TreeGrafter"/>
</dbReference>
<evidence type="ECO:0000256" key="2">
    <source>
        <dbReference type="ARBA" id="ARBA00022723"/>
    </source>
</evidence>
<comment type="subcellular location">
    <subcellularLocation>
        <location evidence="1">Nucleus</location>
    </subcellularLocation>
</comment>
<dbReference type="InterPro" id="IPR059153">
    <property type="entry name" value="NSD_PHD-1st"/>
</dbReference>
<evidence type="ECO:0000256" key="12">
    <source>
        <dbReference type="PROSITE-ProRule" id="PRU00146"/>
    </source>
</evidence>
<dbReference type="InterPro" id="IPR014001">
    <property type="entry name" value="Helicase_ATP-bd"/>
</dbReference>
<dbReference type="SUPFAM" id="SSF54160">
    <property type="entry name" value="Chromo domain-like"/>
    <property type="match status" value="2"/>
</dbReference>
<dbReference type="InterPro" id="IPR001487">
    <property type="entry name" value="Bromodomain"/>
</dbReference>
<dbReference type="CDD" id="cd15565">
    <property type="entry name" value="PHD2_NSD"/>
    <property type="match status" value="1"/>
</dbReference>
<dbReference type="PANTHER" id="PTHR45623">
    <property type="entry name" value="CHROMODOMAIN-HELICASE-DNA-BINDING PROTEIN 3-RELATED-RELATED"/>
    <property type="match status" value="1"/>
</dbReference>
<name>F0WMW6_9STRA</name>
<feature type="domain" description="Helicase C-terminal" evidence="19">
    <location>
        <begin position="1215"/>
        <end position="1373"/>
    </location>
</feature>
<evidence type="ECO:0000313" key="21">
    <source>
        <dbReference type="EMBL" id="CCA22651.1"/>
    </source>
</evidence>
<dbReference type="PROSITE" id="PS51805">
    <property type="entry name" value="EPHD"/>
    <property type="match status" value="1"/>
</dbReference>
<dbReference type="InterPro" id="IPR055198">
    <property type="entry name" value="NSD_PHD"/>
</dbReference>
<feature type="domain" description="Chromo" evidence="14">
    <location>
        <begin position="390"/>
        <end position="452"/>
    </location>
</feature>
<dbReference type="InterPro" id="IPR000330">
    <property type="entry name" value="SNF2_N"/>
</dbReference>
<dbReference type="InterPro" id="IPR016197">
    <property type="entry name" value="Chromo-like_dom_sf"/>
</dbReference>
<dbReference type="SUPFAM" id="SSF52540">
    <property type="entry name" value="P-loop containing nucleoside triphosphate hydrolases"/>
    <property type="match status" value="2"/>
</dbReference>
<dbReference type="Gene3D" id="1.20.920.10">
    <property type="entry name" value="Bromodomain-like"/>
    <property type="match status" value="1"/>
</dbReference>
<dbReference type="PROSITE" id="PS50013">
    <property type="entry name" value="CHROMO_2"/>
    <property type="match status" value="1"/>
</dbReference>
<dbReference type="InterPro" id="IPR001650">
    <property type="entry name" value="Helicase_C-like"/>
</dbReference>
<evidence type="ECO:0000259" key="20">
    <source>
        <dbReference type="PROSITE" id="PS51805"/>
    </source>
</evidence>
<dbReference type="PROSITE" id="PS51192">
    <property type="entry name" value="HELICASE_ATP_BIND_1"/>
    <property type="match status" value="1"/>
</dbReference>
<proteinExistence type="predicted"/>
<dbReference type="CDD" id="cd18793">
    <property type="entry name" value="SF2_C_SNF"/>
    <property type="match status" value="1"/>
</dbReference>
<keyword evidence="3" id="KW-0677">Repeat</keyword>
<dbReference type="PROSITE" id="PS50014">
    <property type="entry name" value="BROMODOMAIN_2"/>
    <property type="match status" value="1"/>
</dbReference>
<keyword evidence="7" id="KW-0862">Zinc</keyword>
<dbReference type="Pfam" id="PF00628">
    <property type="entry name" value="PHD"/>
    <property type="match status" value="1"/>
</dbReference>
<dbReference type="Gene3D" id="2.30.42.10">
    <property type="match status" value="1"/>
</dbReference>
<evidence type="ECO:0000256" key="1">
    <source>
        <dbReference type="ARBA" id="ARBA00004123"/>
    </source>
</evidence>
<dbReference type="SUPFAM" id="SSF50156">
    <property type="entry name" value="PDZ domain-like"/>
    <property type="match status" value="1"/>
</dbReference>
<dbReference type="GO" id="GO:0008270">
    <property type="term" value="F:zinc ion binding"/>
    <property type="evidence" value="ECO:0007669"/>
    <property type="project" value="UniProtKB-KW"/>
</dbReference>
<evidence type="ECO:0000259" key="14">
    <source>
        <dbReference type="PROSITE" id="PS50013"/>
    </source>
</evidence>
<feature type="domain" description="PHD-type" evidence="20">
    <location>
        <begin position="1755"/>
        <end position="1860"/>
    </location>
</feature>
<reference evidence="21" key="2">
    <citation type="submission" date="2011-02" db="EMBL/GenBank/DDBJ databases">
        <authorList>
            <person name="MacLean D."/>
        </authorList>
    </citation>
    <scope>NUCLEOTIDE SEQUENCE</scope>
</reference>
<dbReference type="InterPro" id="IPR001841">
    <property type="entry name" value="Znf_RING"/>
</dbReference>
<evidence type="ECO:0000259" key="16">
    <source>
        <dbReference type="PROSITE" id="PS50016"/>
    </source>
</evidence>
<dbReference type="PROSITE" id="PS01359">
    <property type="entry name" value="ZF_PHD_1"/>
    <property type="match status" value="1"/>
</dbReference>
<evidence type="ECO:0000256" key="7">
    <source>
        <dbReference type="ARBA" id="ARBA00022833"/>
    </source>
</evidence>
<evidence type="ECO:0000259" key="17">
    <source>
        <dbReference type="PROSITE" id="PS50106"/>
    </source>
</evidence>
<keyword evidence="21" id="KW-0347">Helicase</keyword>